<feature type="region of interest" description="Disordered" evidence="2">
    <location>
        <begin position="178"/>
        <end position="244"/>
    </location>
</feature>
<dbReference type="CDD" id="cd01735">
    <property type="entry name" value="LSm12_N"/>
    <property type="match status" value="1"/>
</dbReference>
<evidence type="ECO:0000259" key="4">
    <source>
        <dbReference type="PROSITE" id="PS52002"/>
    </source>
</evidence>
<dbReference type="InterPro" id="IPR048478">
    <property type="entry name" value="LSM12_LSM"/>
</dbReference>
<dbReference type="AlphaFoldDB" id="A0A0P4VXZ5"/>
<dbReference type="PROSITE" id="PS52002">
    <property type="entry name" value="SM"/>
    <property type="match status" value="1"/>
</dbReference>
<dbReference type="SMART" id="SM00995">
    <property type="entry name" value="AD"/>
    <property type="match status" value="1"/>
</dbReference>
<dbReference type="InterPro" id="IPR047574">
    <property type="entry name" value="AD"/>
</dbReference>
<dbReference type="InterPro" id="IPR039683">
    <property type="entry name" value="Lsm12-like"/>
</dbReference>
<organism evidence="5">
    <name type="scientific">Rhodnius neglectus</name>
    <dbReference type="NCBI Taxonomy" id="72488"/>
    <lineage>
        <taxon>Eukaryota</taxon>
        <taxon>Metazoa</taxon>
        <taxon>Ecdysozoa</taxon>
        <taxon>Arthropoda</taxon>
        <taxon>Hexapoda</taxon>
        <taxon>Insecta</taxon>
        <taxon>Pterygota</taxon>
        <taxon>Neoptera</taxon>
        <taxon>Paraneoptera</taxon>
        <taxon>Hemiptera</taxon>
        <taxon>Heteroptera</taxon>
        <taxon>Panheteroptera</taxon>
        <taxon>Cimicomorpha</taxon>
        <taxon>Reduviidae</taxon>
        <taxon>Triatominae</taxon>
        <taxon>Rhodnius</taxon>
    </lineage>
</organism>
<feature type="compositionally biased region" description="Polar residues" evidence="2">
    <location>
        <begin position="232"/>
        <end position="244"/>
    </location>
</feature>
<comment type="similarity">
    <text evidence="1">Belongs to the LSM12 family.</text>
</comment>
<protein>
    <submittedName>
        <fullName evidence="5">Putative anticodon-binding domain protein</fullName>
    </submittedName>
</protein>
<dbReference type="Pfam" id="PF21166">
    <property type="entry name" value="LSM12_LSM"/>
    <property type="match status" value="1"/>
</dbReference>
<accession>A0A0P4VXZ5</accession>
<dbReference type="PANTHER" id="PTHR13542">
    <property type="entry name" value="LSM12 HOMOLOG"/>
    <property type="match status" value="1"/>
</dbReference>
<dbReference type="InterPro" id="IPR019181">
    <property type="entry name" value="LSM12_ABD"/>
</dbReference>
<reference evidence="5" key="1">
    <citation type="journal article" date="2016" name="PLoS Negl. Trop. Dis.">
        <title>A Deep Insight into the Sialome of Rhodnius neglectus, a Vector of Chagas Disease.</title>
        <authorList>
            <person name="Santiago P.B."/>
            <person name="Assumpcao T.C."/>
            <person name="Araujo C.N."/>
            <person name="Bastos I.M."/>
            <person name="Neves D."/>
            <person name="Silva I.G."/>
            <person name="Charneau S."/>
            <person name="Queiroz R.M."/>
            <person name="Raiol T."/>
            <person name="Oliveira J.V."/>
            <person name="Sousa M.V."/>
            <person name="Calvo E."/>
            <person name="Ribeiro J.M."/>
            <person name="Santana J.M."/>
        </authorList>
    </citation>
    <scope>NUCLEOTIDE SEQUENCE</scope>
    <source>
        <tissue evidence="5">Salivary glands</tissue>
    </source>
</reference>
<evidence type="ECO:0000313" key="5">
    <source>
        <dbReference type="EMBL" id="JAI54459.1"/>
    </source>
</evidence>
<evidence type="ECO:0000256" key="1">
    <source>
        <dbReference type="ARBA" id="ARBA00006359"/>
    </source>
</evidence>
<dbReference type="EMBL" id="GDKW01002136">
    <property type="protein sequence ID" value="JAI54459.1"/>
    <property type="molecule type" value="mRNA"/>
</dbReference>
<dbReference type="PROSITE" id="PS52001">
    <property type="entry name" value="AD"/>
    <property type="match status" value="1"/>
</dbReference>
<evidence type="ECO:0000259" key="3">
    <source>
        <dbReference type="PROSITE" id="PS52001"/>
    </source>
</evidence>
<feature type="domain" description="AD" evidence="3">
    <location>
        <begin position="79"/>
        <end position="174"/>
    </location>
</feature>
<feature type="compositionally biased region" description="Low complexity" evidence="2">
    <location>
        <begin position="178"/>
        <end position="222"/>
    </location>
</feature>
<dbReference type="Pfam" id="PF09793">
    <property type="entry name" value="AD"/>
    <property type="match status" value="1"/>
</dbReference>
<feature type="domain" description="Sm" evidence="4">
    <location>
        <begin position="1"/>
        <end position="71"/>
    </location>
</feature>
<evidence type="ECO:0000256" key="2">
    <source>
        <dbReference type="SAM" id="MobiDB-lite"/>
    </source>
</evidence>
<name>A0A0P4VXZ5_9HEMI</name>
<dbReference type="InterPro" id="IPR047575">
    <property type="entry name" value="Sm"/>
</dbReference>
<sequence length="244" mass="26498">MAGVSECFAIGSIVACKTCYNKVIEGEVQAFDPQTKMLVLKCPASNNRPSCSNVYIVNLSLVSDVQVKKEVTTPPEPTKPLNLQRISNRVRTNIEQKRCLIAAIRAGVTQEGMMLFNTISKTINEVTWQGPNIVVMNQVTITPPYTPDNIKGDIHSKAFIHIRKVVEKHLRDTQLNTLRQQQTSSQQQQEAGDSSCSSSASATINNNTNSSNNNSNSNNNNTRMTATVAAAGSTTPSTALANSQ</sequence>
<proteinExistence type="evidence at transcript level"/>
<dbReference type="GO" id="GO:0003723">
    <property type="term" value="F:RNA binding"/>
    <property type="evidence" value="ECO:0007669"/>
    <property type="project" value="InterPro"/>
</dbReference>